<feature type="transmembrane region" description="Helical" evidence="1">
    <location>
        <begin position="55"/>
        <end position="74"/>
    </location>
</feature>
<dbReference type="KEGG" id="wce:WS08_0705"/>
<keyword evidence="3" id="KW-1185">Reference proteome</keyword>
<dbReference type="KEGG" id="wci:WS105_0767"/>
<dbReference type="EMBL" id="CP009223">
    <property type="protein sequence ID" value="AIM62959.1"/>
    <property type="molecule type" value="Genomic_DNA"/>
</dbReference>
<feature type="transmembrane region" description="Helical" evidence="1">
    <location>
        <begin position="119"/>
        <end position="141"/>
    </location>
</feature>
<proteinExistence type="predicted"/>
<dbReference type="PATRIC" id="fig|759620.7.peg.730"/>
<name>A0A075TVQ4_9LACO</name>
<dbReference type="STRING" id="759620.WS105_0767"/>
<evidence type="ECO:0000313" key="3">
    <source>
        <dbReference type="Proteomes" id="UP000029079"/>
    </source>
</evidence>
<keyword evidence="1" id="KW-0812">Transmembrane</keyword>
<dbReference type="Proteomes" id="UP000029079">
    <property type="component" value="Chromosome"/>
</dbReference>
<feature type="transmembrane region" description="Helical" evidence="1">
    <location>
        <begin position="86"/>
        <end position="107"/>
    </location>
</feature>
<reference evidence="2 3" key="1">
    <citation type="journal article" date="2014" name="Genome Announc.">
        <title>Complete Genome Sequences of Fish Pathogenic Weissella ceti Strains WS74 and WS105.</title>
        <authorList>
            <person name="Figueiredo H.C."/>
            <person name="Leal C.A."/>
            <person name="Dorella F.A."/>
            <person name="Carvalho A.F."/>
            <person name="Soares S.C."/>
            <person name="Pereira F.L."/>
            <person name="Azevedo V.A."/>
        </authorList>
    </citation>
    <scope>NUCLEOTIDE SEQUENCE [LARGE SCALE GENOMIC DNA]</scope>
    <source>
        <strain evidence="2 3">WS74</strain>
    </source>
</reference>
<feature type="transmembrane region" description="Helical" evidence="1">
    <location>
        <begin position="12"/>
        <end position="35"/>
    </location>
</feature>
<accession>A0A075TVQ4</accession>
<gene>
    <name evidence="2" type="ORF">WS74_0707</name>
</gene>
<dbReference type="AlphaFoldDB" id="A0A075TVQ4"/>
<evidence type="ECO:0000313" key="2">
    <source>
        <dbReference type="EMBL" id="AIM62959.1"/>
    </source>
</evidence>
<protein>
    <recommendedName>
        <fullName evidence="4">Integral membrane protein</fullName>
    </recommendedName>
</protein>
<keyword evidence="1" id="KW-0472">Membrane</keyword>
<evidence type="ECO:0008006" key="4">
    <source>
        <dbReference type="Google" id="ProtNLM"/>
    </source>
</evidence>
<dbReference type="OrthoDB" id="2149101at2"/>
<keyword evidence="1" id="KW-1133">Transmembrane helix</keyword>
<sequence length="210" mass="23146">MQEWWQKKISLFAGLGGAFILIQQSVLAGVMWPLYDVLRDPLAMLTANDAPFRGVFIGLQLIAILLILISLLAIHQQYRMRRKETLEKAIKGVAMALIIYFGVSMAVPQEMATIALETGLTVTHVVSAISILIVGAALWQFSQAAFADEQTSLGNAVLLLTILFVLFHVLVSFVTLIGWPLRGFLDVLALDTLAAAYGFICWYYGRNTAI</sequence>
<evidence type="ECO:0000256" key="1">
    <source>
        <dbReference type="SAM" id="Phobius"/>
    </source>
</evidence>
<organism evidence="2 3">
    <name type="scientific">Weissella ceti</name>
    <dbReference type="NCBI Taxonomy" id="759620"/>
    <lineage>
        <taxon>Bacteria</taxon>
        <taxon>Bacillati</taxon>
        <taxon>Bacillota</taxon>
        <taxon>Bacilli</taxon>
        <taxon>Lactobacillales</taxon>
        <taxon>Lactobacillaceae</taxon>
        <taxon>Weissella</taxon>
    </lineage>
</organism>
<dbReference type="RefSeq" id="WP_009496478.1">
    <property type="nucleotide sequence ID" value="NZ_CP009223.1"/>
</dbReference>
<reference evidence="3" key="2">
    <citation type="submission" date="2014-08" db="EMBL/GenBank/DDBJ databases">
        <title>Complete genome of Weissella ceti strain WS74 isolated from diseased rainbow trout in Brazil.</title>
        <authorList>
            <person name="Figueiredo H.C.P."/>
            <person name="Leal C.A.G."/>
            <person name="Pereira F.L."/>
            <person name="Soares S.C."/>
            <person name="Dorella F.A."/>
            <person name="Carvalho A.F."/>
            <person name="Azevedo V.A.C."/>
        </authorList>
    </citation>
    <scope>NUCLEOTIDE SEQUENCE [LARGE SCALE GENOMIC DNA]</scope>
    <source>
        <strain evidence="3">WS74</strain>
    </source>
</reference>
<feature type="transmembrane region" description="Helical" evidence="1">
    <location>
        <begin position="153"/>
        <end position="181"/>
    </location>
</feature>
<feature type="transmembrane region" description="Helical" evidence="1">
    <location>
        <begin position="187"/>
        <end position="205"/>
    </location>
</feature>
<dbReference type="KEGG" id="wct:WS74_0707"/>